<dbReference type="InterPro" id="IPR023211">
    <property type="entry name" value="DNA_pol_palm_dom_sf"/>
</dbReference>
<dbReference type="InterPro" id="IPR017964">
    <property type="entry name" value="DNA-dir_DNA_pol_B_CS"/>
</dbReference>
<dbReference type="Gene3D" id="3.90.1600.10">
    <property type="entry name" value="Palm domain of DNA polymerase"/>
    <property type="match status" value="1"/>
</dbReference>
<evidence type="ECO:0000313" key="1">
    <source>
        <dbReference type="EMBL" id="PWA00302.1"/>
    </source>
</evidence>
<organism evidence="1 2">
    <name type="scientific">Smittium angustum</name>
    <dbReference type="NCBI Taxonomy" id="133377"/>
    <lineage>
        <taxon>Eukaryota</taxon>
        <taxon>Fungi</taxon>
        <taxon>Fungi incertae sedis</taxon>
        <taxon>Zoopagomycota</taxon>
        <taxon>Kickxellomycotina</taxon>
        <taxon>Harpellomycetes</taxon>
        <taxon>Harpellales</taxon>
        <taxon>Legeriomycetaceae</taxon>
        <taxon>Smittium</taxon>
    </lineage>
</organism>
<accession>A0A2U1J5E6</accession>
<comment type="caution">
    <text evidence="1">The sequence shown here is derived from an EMBL/GenBank/DDBJ whole genome shotgun (WGS) entry which is preliminary data.</text>
</comment>
<dbReference type="PROSITE" id="PS00116">
    <property type="entry name" value="DNA_POLYMERASE_B"/>
    <property type="match status" value="1"/>
</dbReference>
<sequence length="177" mass="20015">MGDQTLIRYTNVIDPQFSKLIKNAPKLQSLTLNKIRGIPSSIAIASAITAYARIKMSNYINMNDCIYTDTDSLVVQNPLPDNLIGEELGQFKLEYVIKKGIFISPKVYVLKYIKNNTLMETTVCKGLGKDLTFNDFEKLLAGENVIKMKKYFVPRLDLGTVEIIEKLYTIRGVKPND</sequence>
<name>A0A2U1J5E6_SMIAN</name>
<dbReference type="AlphaFoldDB" id="A0A2U1J5E6"/>
<protein>
    <submittedName>
        <fullName evidence="1">Uncharacterized protein</fullName>
    </submittedName>
</protein>
<dbReference type="EMBL" id="MBFU01000343">
    <property type="protein sequence ID" value="PWA00302.1"/>
    <property type="molecule type" value="Genomic_DNA"/>
</dbReference>
<gene>
    <name evidence="1" type="ORF">BB558_003645</name>
</gene>
<reference evidence="1 2" key="1">
    <citation type="journal article" date="2018" name="MBio">
        <title>Comparative Genomics Reveals the Core Gene Toolbox for the Fungus-Insect Symbiosis.</title>
        <authorList>
            <person name="Wang Y."/>
            <person name="Stata M."/>
            <person name="Wang W."/>
            <person name="Stajich J.E."/>
            <person name="White M.M."/>
            <person name="Moncalvo J.M."/>
        </authorList>
    </citation>
    <scope>NUCLEOTIDE SEQUENCE [LARGE SCALE GENOMIC DNA]</scope>
    <source>
        <strain evidence="1 2">AUS-126-30</strain>
    </source>
</reference>
<keyword evidence="2" id="KW-1185">Reference proteome</keyword>
<evidence type="ECO:0000313" key="2">
    <source>
        <dbReference type="Proteomes" id="UP000245591"/>
    </source>
</evidence>
<proteinExistence type="predicted"/>
<dbReference type="GO" id="GO:0000166">
    <property type="term" value="F:nucleotide binding"/>
    <property type="evidence" value="ECO:0007669"/>
    <property type="project" value="InterPro"/>
</dbReference>
<dbReference type="Proteomes" id="UP000245591">
    <property type="component" value="Unassembled WGS sequence"/>
</dbReference>
<dbReference type="SUPFAM" id="SSF56672">
    <property type="entry name" value="DNA/RNA polymerases"/>
    <property type="match status" value="1"/>
</dbReference>
<dbReference type="InterPro" id="IPR043502">
    <property type="entry name" value="DNA/RNA_pol_sf"/>
</dbReference>
<dbReference type="GO" id="GO:0003676">
    <property type="term" value="F:nucleic acid binding"/>
    <property type="evidence" value="ECO:0007669"/>
    <property type="project" value="InterPro"/>
</dbReference>